<accession>A0A412B9Z3</accession>
<reference evidence="2 3" key="1">
    <citation type="submission" date="2018-08" db="EMBL/GenBank/DDBJ databases">
        <title>A genome reference for cultivated species of the human gut microbiota.</title>
        <authorList>
            <person name="Zou Y."/>
            <person name="Xue W."/>
            <person name="Luo G."/>
        </authorList>
    </citation>
    <scope>NUCLEOTIDE SEQUENCE [LARGE SCALE GENOMIC DNA]</scope>
    <source>
        <strain evidence="2 3">AF28-15</strain>
    </source>
</reference>
<evidence type="ECO:0000313" key="2">
    <source>
        <dbReference type="EMBL" id="RGQ50228.1"/>
    </source>
</evidence>
<comment type="caution">
    <text evidence="2">The sequence shown here is derived from an EMBL/GenBank/DDBJ whole genome shotgun (WGS) entry which is preliminary data.</text>
</comment>
<name>A0A412B9Z3_9FIRM</name>
<dbReference type="AlphaFoldDB" id="A0A412B9Z3"/>
<dbReference type="PROSITE" id="PS51257">
    <property type="entry name" value="PROKAR_LIPOPROTEIN"/>
    <property type="match status" value="1"/>
</dbReference>
<proteinExistence type="predicted"/>
<evidence type="ECO:0000256" key="1">
    <source>
        <dbReference type="SAM" id="Phobius"/>
    </source>
</evidence>
<keyword evidence="1" id="KW-1133">Transmembrane helix</keyword>
<keyword evidence="1" id="KW-0472">Membrane</keyword>
<evidence type="ECO:0000313" key="3">
    <source>
        <dbReference type="Proteomes" id="UP000283738"/>
    </source>
</evidence>
<organism evidence="2 3">
    <name type="scientific">Roseburia inulinivorans</name>
    <dbReference type="NCBI Taxonomy" id="360807"/>
    <lineage>
        <taxon>Bacteria</taxon>
        <taxon>Bacillati</taxon>
        <taxon>Bacillota</taxon>
        <taxon>Clostridia</taxon>
        <taxon>Lachnospirales</taxon>
        <taxon>Lachnospiraceae</taxon>
        <taxon>Roseburia</taxon>
    </lineage>
</organism>
<sequence>MKQGSRIIFFIALVVVLGSVSCFLYYTIRFNVRRTDALNQTQEIADELYPMIVERDFDGMTKYFAKVDGTPATADEVEQYVMSMDEWSFFENYTEEDQPMFHVYGDTNYRQMTIEIWDVDEESKTHTLTFYLYKIDKLWKIVLEE</sequence>
<protein>
    <submittedName>
        <fullName evidence="2">Uncharacterized protein</fullName>
    </submittedName>
</protein>
<gene>
    <name evidence="2" type="ORF">DWY96_07420</name>
</gene>
<dbReference type="EMBL" id="QRTF01000012">
    <property type="protein sequence ID" value="RGQ50228.1"/>
    <property type="molecule type" value="Genomic_DNA"/>
</dbReference>
<dbReference type="Proteomes" id="UP000283738">
    <property type="component" value="Unassembled WGS sequence"/>
</dbReference>
<keyword evidence="1" id="KW-0812">Transmembrane</keyword>
<dbReference type="RefSeq" id="WP_118109678.1">
    <property type="nucleotide sequence ID" value="NZ_QRTF01000012.1"/>
</dbReference>
<feature type="transmembrane region" description="Helical" evidence="1">
    <location>
        <begin position="7"/>
        <end position="28"/>
    </location>
</feature>